<evidence type="ECO:0000256" key="3">
    <source>
        <dbReference type="ARBA" id="ARBA00022679"/>
    </source>
</evidence>
<feature type="domain" description="L,D-TPase catalytic" evidence="7">
    <location>
        <begin position="40"/>
        <end position="124"/>
    </location>
</feature>
<dbReference type="GO" id="GO:0008360">
    <property type="term" value="P:regulation of cell shape"/>
    <property type="evidence" value="ECO:0007669"/>
    <property type="project" value="UniProtKB-KW"/>
</dbReference>
<gene>
    <name evidence="8" type="ORF">G4I95_004419</name>
</gene>
<keyword evidence="4" id="KW-0133">Cell shape</keyword>
<name>A0A734FUM3_SALET</name>
<evidence type="ECO:0000259" key="7">
    <source>
        <dbReference type="Pfam" id="PF03734"/>
    </source>
</evidence>
<organism evidence="8">
    <name type="scientific">Salmonella enterica subsp. enterica serovar Lattenkamp</name>
    <dbReference type="NCBI Taxonomy" id="2564671"/>
    <lineage>
        <taxon>Bacteria</taxon>
        <taxon>Pseudomonadati</taxon>
        <taxon>Pseudomonadota</taxon>
        <taxon>Gammaproteobacteria</taxon>
        <taxon>Enterobacterales</taxon>
        <taxon>Enterobacteriaceae</taxon>
        <taxon>Salmonella</taxon>
    </lineage>
</organism>
<dbReference type="SUPFAM" id="SSF141523">
    <property type="entry name" value="L,D-transpeptidase catalytic domain-like"/>
    <property type="match status" value="1"/>
</dbReference>
<accession>A0A734FUM3</accession>
<dbReference type="GO" id="GO:0004180">
    <property type="term" value="F:carboxypeptidase activity"/>
    <property type="evidence" value="ECO:0007669"/>
    <property type="project" value="UniProtKB-ARBA"/>
</dbReference>
<dbReference type="GO" id="GO:0016740">
    <property type="term" value="F:transferase activity"/>
    <property type="evidence" value="ECO:0007669"/>
    <property type="project" value="UniProtKB-KW"/>
</dbReference>
<dbReference type="InterPro" id="IPR038063">
    <property type="entry name" value="Transpep_catalytic_dom"/>
</dbReference>
<comment type="caution">
    <text evidence="8">The sequence shown here is derived from an EMBL/GenBank/DDBJ whole genome shotgun (WGS) entry which is preliminary data.</text>
</comment>
<dbReference type="CDD" id="cd16913">
    <property type="entry name" value="YkuD_like"/>
    <property type="match status" value="1"/>
</dbReference>
<dbReference type="EMBL" id="DAASNA010000024">
    <property type="protein sequence ID" value="HAE6197128.1"/>
    <property type="molecule type" value="Genomic_DNA"/>
</dbReference>
<dbReference type="GO" id="GO:0009252">
    <property type="term" value="P:peptidoglycan biosynthetic process"/>
    <property type="evidence" value="ECO:0007669"/>
    <property type="project" value="UniProtKB-UniPathway"/>
</dbReference>
<evidence type="ECO:0000313" key="8">
    <source>
        <dbReference type="EMBL" id="HAE6197128.1"/>
    </source>
</evidence>
<protein>
    <submittedName>
        <fullName evidence="8">L,D-transpeptidase</fullName>
    </submittedName>
</protein>
<reference evidence="8" key="1">
    <citation type="journal article" date="2018" name="Genome Biol.">
        <title>SKESA: strategic k-mer extension for scrupulous assemblies.</title>
        <authorList>
            <person name="Souvorov A."/>
            <person name="Agarwala R."/>
            <person name="Lipman D.J."/>
        </authorList>
    </citation>
    <scope>NUCLEOTIDE SEQUENCE</scope>
    <source>
        <strain evidence="8">10-8458</strain>
    </source>
</reference>
<evidence type="ECO:0000256" key="2">
    <source>
        <dbReference type="ARBA" id="ARBA00005992"/>
    </source>
</evidence>
<evidence type="ECO:0000256" key="5">
    <source>
        <dbReference type="ARBA" id="ARBA00022984"/>
    </source>
</evidence>
<evidence type="ECO:0000256" key="1">
    <source>
        <dbReference type="ARBA" id="ARBA00004752"/>
    </source>
</evidence>
<dbReference type="Pfam" id="PF03734">
    <property type="entry name" value="YkuD"/>
    <property type="match status" value="1"/>
</dbReference>
<dbReference type="InterPro" id="IPR005490">
    <property type="entry name" value="LD_TPept_cat_dom"/>
</dbReference>
<dbReference type="AlphaFoldDB" id="A0A734FUM3"/>
<dbReference type="GO" id="GO:0071555">
    <property type="term" value="P:cell wall organization"/>
    <property type="evidence" value="ECO:0007669"/>
    <property type="project" value="UniProtKB-KW"/>
</dbReference>
<dbReference type="UniPathway" id="UPA00219"/>
<dbReference type="Gene3D" id="2.40.440.10">
    <property type="entry name" value="L,D-transpeptidase catalytic domain-like"/>
    <property type="match status" value="1"/>
</dbReference>
<keyword evidence="6" id="KW-0961">Cell wall biogenesis/degradation</keyword>
<proteinExistence type="inferred from homology"/>
<keyword evidence="5" id="KW-0573">Peptidoglycan synthesis</keyword>
<reference evidence="8" key="2">
    <citation type="submission" date="2018-07" db="EMBL/GenBank/DDBJ databases">
        <authorList>
            <consortium name="NCBI Pathogen Detection Project"/>
        </authorList>
    </citation>
    <scope>NUCLEOTIDE SEQUENCE</scope>
    <source>
        <strain evidence="8">10-8458</strain>
    </source>
</reference>
<comment type="similarity">
    <text evidence="2">Belongs to the YkuD family.</text>
</comment>
<evidence type="ECO:0000256" key="6">
    <source>
        <dbReference type="ARBA" id="ARBA00023316"/>
    </source>
</evidence>
<sequence length="157" mass="17980">MSRFIFNGVAHTLILLEDNEEEIGKWTAYNNIDSPVVGFHFLRNGIYNIIDRNKPHTHNNILDSENGSYGPYGIIRFEYPGHSGVGVHSGRTYWRRTPGPAHPTRGCIRTTDEAMRLITNNIKISPLTTIDIRHNEPGNYDDPTEIRIYQPVRTYSI</sequence>
<evidence type="ECO:0000256" key="4">
    <source>
        <dbReference type="ARBA" id="ARBA00022960"/>
    </source>
</evidence>
<keyword evidence="3" id="KW-0808">Transferase</keyword>
<comment type="pathway">
    <text evidence="1">Cell wall biogenesis; peptidoglycan biosynthesis.</text>
</comment>